<dbReference type="SUPFAM" id="SSF46689">
    <property type="entry name" value="Homeodomain-like"/>
    <property type="match status" value="2"/>
</dbReference>
<evidence type="ECO:0000256" key="3">
    <source>
        <dbReference type="ARBA" id="ARBA00023163"/>
    </source>
</evidence>
<keyword evidence="1" id="KW-0805">Transcription regulation</keyword>
<evidence type="ECO:0000256" key="2">
    <source>
        <dbReference type="ARBA" id="ARBA00023125"/>
    </source>
</evidence>
<dbReference type="InterPro" id="IPR018060">
    <property type="entry name" value="HTH_AraC"/>
</dbReference>
<dbReference type="InterPro" id="IPR020449">
    <property type="entry name" value="Tscrpt_reg_AraC-type_HTH"/>
</dbReference>
<dbReference type="GO" id="GO:0043565">
    <property type="term" value="F:sequence-specific DNA binding"/>
    <property type="evidence" value="ECO:0007669"/>
    <property type="project" value="InterPro"/>
</dbReference>
<dbReference type="PANTHER" id="PTHR46796:SF6">
    <property type="entry name" value="ARAC SUBFAMILY"/>
    <property type="match status" value="1"/>
</dbReference>
<dbReference type="Proteomes" id="UP000653411">
    <property type="component" value="Unassembled WGS sequence"/>
</dbReference>
<dbReference type="AlphaFoldDB" id="A0A917XJ42"/>
<evidence type="ECO:0000313" key="5">
    <source>
        <dbReference type="EMBL" id="GGN31934.1"/>
    </source>
</evidence>
<dbReference type="GO" id="GO:0003700">
    <property type="term" value="F:DNA-binding transcription factor activity"/>
    <property type="evidence" value="ECO:0007669"/>
    <property type="project" value="InterPro"/>
</dbReference>
<organism evidence="5 6">
    <name type="scientific">Streptomyces fuscichromogenes</name>
    <dbReference type="NCBI Taxonomy" id="1324013"/>
    <lineage>
        <taxon>Bacteria</taxon>
        <taxon>Bacillati</taxon>
        <taxon>Actinomycetota</taxon>
        <taxon>Actinomycetes</taxon>
        <taxon>Kitasatosporales</taxon>
        <taxon>Streptomycetaceae</taxon>
        <taxon>Streptomyces</taxon>
    </lineage>
</organism>
<feature type="domain" description="HTH araC/xylS-type" evidence="4">
    <location>
        <begin position="203"/>
        <end position="301"/>
    </location>
</feature>
<dbReference type="EMBL" id="BMML01000020">
    <property type="protein sequence ID" value="GGN31934.1"/>
    <property type="molecule type" value="Genomic_DNA"/>
</dbReference>
<gene>
    <name evidence="5" type="ORF">GCM10011578_070250</name>
</gene>
<evidence type="ECO:0000256" key="1">
    <source>
        <dbReference type="ARBA" id="ARBA00023015"/>
    </source>
</evidence>
<accession>A0A917XJ42</accession>
<dbReference type="Gene3D" id="1.10.10.60">
    <property type="entry name" value="Homeodomain-like"/>
    <property type="match status" value="2"/>
</dbReference>
<name>A0A917XJ42_9ACTN</name>
<dbReference type="Pfam" id="PF12833">
    <property type="entry name" value="HTH_18"/>
    <property type="match status" value="1"/>
</dbReference>
<dbReference type="PROSITE" id="PS01124">
    <property type="entry name" value="HTH_ARAC_FAMILY_2"/>
    <property type="match status" value="1"/>
</dbReference>
<keyword evidence="3" id="KW-0804">Transcription</keyword>
<dbReference type="InterPro" id="IPR050204">
    <property type="entry name" value="AraC_XylS_family_regulators"/>
</dbReference>
<dbReference type="PRINTS" id="PR00032">
    <property type="entry name" value="HTHARAC"/>
</dbReference>
<dbReference type="SMART" id="SM00342">
    <property type="entry name" value="HTH_ARAC"/>
    <property type="match status" value="1"/>
</dbReference>
<protein>
    <recommendedName>
        <fullName evidence="4">HTH araC/xylS-type domain-containing protein</fullName>
    </recommendedName>
</protein>
<sequence length="303" mass="33402">MVREFEKDEQSDHETTGRRPLACAPLLATSSRWLWAGEFEVDQFGSFAADDVTTMPRDHIVVTTSRELSPHVRQHRCGEATEGPSIPGDSIVVPRGEVTSWDGLLPSHVRFALPPSLIDTAAAEVYRTRPGRVTITNVMRAADPVLAGLGELAVAELRTPDHPAQRLMVESLATAMAAHLLRGYTGLDEPRTSGPGLSPRGVHRALEYIRENPAAALSLDDLAIVAGLSRHHFARAFRDATGQTPVRYVERVRIDHAARLLRSTELPLAEVAAAVGYSDQSHFTRRFRVHTGMTPGQYRRKER</sequence>
<dbReference type="PANTHER" id="PTHR46796">
    <property type="entry name" value="HTH-TYPE TRANSCRIPTIONAL ACTIVATOR RHAS-RELATED"/>
    <property type="match status" value="1"/>
</dbReference>
<comment type="caution">
    <text evidence="5">The sequence shown here is derived from an EMBL/GenBank/DDBJ whole genome shotgun (WGS) entry which is preliminary data.</text>
</comment>
<reference evidence="5" key="1">
    <citation type="journal article" date="2014" name="Int. J. Syst. Evol. Microbiol.">
        <title>Complete genome sequence of Corynebacterium casei LMG S-19264T (=DSM 44701T), isolated from a smear-ripened cheese.</title>
        <authorList>
            <consortium name="US DOE Joint Genome Institute (JGI-PGF)"/>
            <person name="Walter F."/>
            <person name="Albersmeier A."/>
            <person name="Kalinowski J."/>
            <person name="Ruckert C."/>
        </authorList>
    </citation>
    <scope>NUCLEOTIDE SEQUENCE</scope>
    <source>
        <strain evidence="5">CGMCC 4.7110</strain>
    </source>
</reference>
<reference evidence="5" key="2">
    <citation type="submission" date="2020-09" db="EMBL/GenBank/DDBJ databases">
        <authorList>
            <person name="Sun Q."/>
            <person name="Zhou Y."/>
        </authorList>
    </citation>
    <scope>NUCLEOTIDE SEQUENCE</scope>
    <source>
        <strain evidence="5">CGMCC 4.7110</strain>
    </source>
</reference>
<keyword evidence="2" id="KW-0238">DNA-binding</keyword>
<keyword evidence="6" id="KW-1185">Reference proteome</keyword>
<evidence type="ECO:0000259" key="4">
    <source>
        <dbReference type="PROSITE" id="PS01124"/>
    </source>
</evidence>
<dbReference type="InterPro" id="IPR009057">
    <property type="entry name" value="Homeodomain-like_sf"/>
</dbReference>
<evidence type="ECO:0000313" key="6">
    <source>
        <dbReference type="Proteomes" id="UP000653411"/>
    </source>
</evidence>
<proteinExistence type="predicted"/>